<keyword evidence="3" id="KW-1185">Reference proteome</keyword>
<dbReference type="Proteomes" id="UP000001369">
    <property type="component" value="Chromosome"/>
</dbReference>
<evidence type="ECO:0000259" key="1">
    <source>
        <dbReference type="Pfam" id="PF19502"/>
    </source>
</evidence>
<dbReference type="AlphaFoldDB" id="C1DV31"/>
<dbReference type="HOGENOM" id="CLU_130290_0_0_0"/>
<name>C1DV31_SULAA</name>
<evidence type="ECO:0000313" key="3">
    <source>
        <dbReference type="Proteomes" id="UP000001369"/>
    </source>
</evidence>
<dbReference type="RefSeq" id="WP_012673855.1">
    <property type="nucleotide sequence ID" value="NC_012438.1"/>
</dbReference>
<gene>
    <name evidence="2" type="ordered locus">SULAZ_0995</name>
</gene>
<accession>C1DV31</accession>
<dbReference type="InterPro" id="IPR043519">
    <property type="entry name" value="NT_sf"/>
</dbReference>
<evidence type="ECO:0000313" key="2">
    <source>
        <dbReference type="EMBL" id="ACN98531.1"/>
    </source>
</evidence>
<dbReference type="KEGG" id="saf:SULAZ_0995"/>
<dbReference type="InterPro" id="IPR045792">
    <property type="entry name" value="DUF6036"/>
</dbReference>
<dbReference type="Pfam" id="PF19502">
    <property type="entry name" value="DUF6036"/>
    <property type="match status" value="1"/>
</dbReference>
<reference evidence="2 3" key="1">
    <citation type="journal article" date="2009" name="J. Bacteriol.">
        <title>Complete and draft genome sequences of six members of the Aquificales.</title>
        <authorList>
            <person name="Reysenbach A.L."/>
            <person name="Hamamura N."/>
            <person name="Podar M."/>
            <person name="Griffiths E."/>
            <person name="Ferreira S."/>
            <person name="Hochstein R."/>
            <person name="Heidelberg J."/>
            <person name="Johnson J."/>
            <person name="Mead D."/>
            <person name="Pohorille A."/>
            <person name="Sarmiento M."/>
            <person name="Schweighofer K."/>
            <person name="Seshadri R."/>
            <person name="Voytek M.A."/>
        </authorList>
    </citation>
    <scope>NUCLEOTIDE SEQUENCE [LARGE SCALE GENOMIC DNA]</scope>
    <source>
        <strain evidence="3">Az-Fu1 / DSM 15241 / OCM 825</strain>
    </source>
</reference>
<feature type="domain" description="DUF6036" evidence="1">
    <location>
        <begin position="7"/>
        <end position="160"/>
    </location>
</feature>
<dbReference type="STRING" id="204536.SULAZ_0995"/>
<dbReference type="SUPFAM" id="SSF81301">
    <property type="entry name" value="Nucleotidyltransferase"/>
    <property type="match status" value="1"/>
</dbReference>
<dbReference type="EMBL" id="CP001229">
    <property type="protein sequence ID" value="ACN98531.1"/>
    <property type="molecule type" value="Genomic_DNA"/>
</dbReference>
<protein>
    <recommendedName>
        <fullName evidence="1">DUF6036 domain-containing protein</fullName>
    </recommendedName>
</protein>
<dbReference type="eggNOG" id="ENOG5033VID">
    <property type="taxonomic scope" value="Bacteria"/>
</dbReference>
<sequence>MNDKEKILELLKQFVIEKKEPLELILVGALALPFYDVEFRFTYDLDAEIQQGNIEDLYFYLKSKGFESDLSENVSGWSVISMPSGYRERSQIVYQSDLLTIKILSPEDYIIMKLRRGTTQDIEDALAVAKTKKVKKQDLDVLYEKVLKESIKDTALFNFKKIYALFINELLKRQ</sequence>
<proteinExistence type="predicted"/>
<organism evidence="2 3">
    <name type="scientific">Sulfurihydrogenibium azorense (strain DSM 15241 / OCM 825 / Az-Fu1)</name>
    <dbReference type="NCBI Taxonomy" id="204536"/>
    <lineage>
        <taxon>Bacteria</taxon>
        <taxon>Pseudomonadati</taxon>
        <taxon>Aquificota</taxon>
        <taxon>Aquificia</taxon>
        <taxon>Aquificales</taxon>
        <taxon>Hydrogenothermaceae</taxon>
        <taxon>Sulfurihydrogenibium</taxon>
    </lineage>
</organism>